<evidence type="ECO:0000259" key="1">
    <source>
        <dbReference type="Pfam" id="PF01370"/>
    </source>
</evidence>
<sequence>MTAAQVRRCPTAVIGATGFIGSRLVAQLTRAGHPVARFNQAHPPVVDGRPAAGLCDAEIVLFLAARLSPALAERHPELIVAERRLLIDVLTALRHSALFPVFVLASSGGTVYSPDACPPYDESALTRPTSAYGRAKLGLERELLGHADHVRPVILRLSNVYGPGQRPAHGYGVLSHWLDAAARRQPIRVFGDPEVVRDYVHVDDVAEILKAVHRRTITTGPEGIPTVLNVGSGAPTSLADLLAVVSTVVDQRIEVIWEGGRQFDRGGNWLDSSLAHETLGWRARIGLTDGVRECWEHVLAHQTAAER</sequence>
<dbReference type="Gene3D" id="3.40.50.720">
    <property type="entry name" value="NAD(P)-binding Rossmann-like Domain"/>
    <property type="match status" value="1"/>
</dbReference>
<protein>
    <submittedName>
        <fullName evidence="2">UDP-glucose 4-epimerase</fullName>
    </submittedName>
</protein>
<proteinExistence type="predicted"/>
<dbReference type="InterPro" id="IPR001509">
    <property type="entry name" value="Epimerase_deHydtase"/>
</dbReference>
<dbReference type="Pfam" id="PF01370">
    <property type="entry name" value="Epimerase"/>
    <property type="match status" value="1"/>
</dbReference>
<dbReference type="EMBL" id="FMCT01000012">
    <property type="protein sequence ID" value="SCF43462.1"/>
    <property type="molecule type" value="Genomic_DNA"/>
</dbReference>
<organism evidence="2 3">
    <name type="scientific">Micromonospora carbonacea</name>
    <dbReference type="NCBI Taxonomy" id="47853"/>
    <lineage>
        <taxon>Bacteria</taxon>
        <taxon>Bacillati</taxon>
        <taxon>Actinomycetota</taxon>
        <taxon>Actinomycetes</taxon>
        <taxon>Micromonosporales</taxon>
        <taxon>Micromonosporaceae</taxon>
        <taxon>Micromonospora</taxon>
    </lineage>
</organism>
<accession>A0A1C5ADY7</accession>
<dbReference type="InterPro" id="IPR036291">
    <property type="entry name" value="NAD(P)-bd_dom_sf"/>
</dbReference>
<gene>
    <name evidence="2" type="ORF">GA0070563_112241</name>
</gene>
<name>A0A1C5ADY7_9ACTN</name>
<feature type="domain" description="NAD-dependent epimerase/dehydratase" evidence="1">
    <location>
        <begin position="13"/>
        <end position="216"/>
    </location>
</feature>
<reference evidence="3" key="1">
    <citation type="submission" date="2016-06" db="EMBL/GenBank/DDBJ databases">
        <authorList>
            <person name="Varghese N."/>
            <person name="Submissions Spin"/>
        </authorList>
    </citation>
    <scope>NUCLEOTIDE SEQUENCE [LARGE SCALE GENOMIC DNA]</scope>
    <source>
        <strain evidence="3">DSM 43168</strain>
    </source>
</reference>
<dbReference type="RefSeq" id="WP_074477014.1">
    <property type="nucleotide sequence ID" value="NZ_JBIRZV010000004.1"/>
</dbReference>
<dbReference type="InterPro" id="IPR050177">
    <property type="entry name" value="Lipid_A_modif_metabolic_enz"/>
</dbReference>
<dbReference type="SUPFAM" id="SSF51735">
    <property type="entry name" value="NAD(P)-binding Rossmann-fold domains"/>
    <property type="match status" value="1"/>
</dbReference>
<dbReference type="PANTHER" id="PTHR43245">
    <property type="entry name" value="BIFUNCTIONAL POLYMYXIN RESISTANCE PROTEIN ARNA"/>
    <property type="match status" value="1"/>
</dbReference>
<evidence type="ECO:0000313" key="2">
    <source>
        <dbReference type="EMBL" id="SCF43462.1"/>
    </source>
</evidence>
<keyword evidence="3" id="KW-1185">Reference proteome</keyword>
<dbReference type="AlphaFoldDB" id="A0A1C5ADY7"/>
<evidence type="ECO:0000313" key="3">
    <source>
        <dbReference type="Proteomes" id="UP000183585"/>
    </source>
</evidence>
<dbReference type="PANTHER" id="PTHR43245:SF13">
    <property type="entry name" value="UDP-D-APIOSE_UDP-D-XYLOSE SYNTHASE 2"/>
    <property type="match status" value="1"/>
</dbReference>
<dbReference type="Proteomes" id="UP000183585">
    <property type="component" value="Unassembled WGS sequence"/>
</dbReference>